<dbReference type="PANTHER" id="PTHR22743">
    <property type="entry name" value="MEPRIN/TRAF-LIKE MATH FAMILY-C.ELEGANS"/>
    <property type="match status" value="1"/>
</dbReference>
<comment type="caution">
    <text evidence="2">The sequence shown here is derived from an EMBL/GenBank/DDBJ whole genome shotgun (WGS) entry which is preliminary data.</text>
</comment>
<dbReference type="EMBL" id="PDUG01000002">
    <property type="protein sequence ID" value="PIC44925.1"/>
    <property type="molecule type" value="Genomic_DNA"/>
</dbReference>
<evidence type="ECO:0000259" key="1">
    <source>
        <dbReference type="PROSITE" id="PS50097"/>
    </source>
</evidence>
<dbReference type="SMART" id="SM00061">
    <property type="entry name" value="MATH"/>
    <property type="match status" value="1"/>
</dbReference>
<dbReference type="InterPro" id="IPR011333">
    <property type="entry name" value="SKP1/BTB/POZ_sf"/>
</dbReference>
<dbReference type="InterPro" id="IPR052664">
    <property type="entry name" value="BTB-MATH_domain_protein"/>
</dbReference>
<dbReference type="AlphaFoldDB" id="A0A2G5UZJ1"/>
<dbReference type="Proteomes" id="UP000230233">
    <property type="component" value="Chromosome II"/>
</dbReference>
<sequence length="304" mass="35819">MSKKPKVFVIKHTFNNFMSIEKHETHFTEPEIHYNLPWKIGIFIDRSHVYFYFMCCEKFSDAENWRIDTKIDLKFIKNNELFSTDLNISKELDSDSFLKKITLEGLEKYLVDENLEIEYRIEILNIEGIGRSNLIDFDESNIDFSDVVVLIGYERFYLIKKYLAFHSAYFNSLFFGNSEDSEIHETELVGVDPEDFQNFLELIYGETCVKGKTLNGMLKLAEFFKSETVKRKCENYLLGKSYLSVTEKFKLAIKYKMDKLKKSCLPKLKTLEDIRSVIPEDLTELDVTVWNELLLNVLAIKEKQ</sequence>
<gene>
    <name evidence="2" type="primary">Cnig_chr_II.g5126</name>
    <name evidence="2" type="ORF">B9Z55_005126</name>
</gene>
<dbReference type="SMART" id="SM00225">
    <property type="entry name" value="BTB"/>
    <property type="match status" value="1"/>
</dbReference>
<dbReference type="Gene3D" id="3.30.710.10">
    <property type="entry name" value="Potassium Channel Kv1.1, Chain A"/>
    <property type="match status" value="1"/>
</dbReference>
<dbReference type="Pfam" id="PF00651">
    <property type="entry name" value="BTB"/>
    <property type="match status" value="1"/>
</dbReference>
<dbReference type="SUPFAM" id="SSF54695">
    <property type="entry name" value="POZ domain"/>
    <property type="match status" value="1"/>
</dbReference>
<name>A0A2G5UZJ1_9PELO</name>
<dbReference type="InterPro" id="IPR000210">
    <property type="entry name" value="BTB/POZ_dom"/>
</dbReference>
<accession>A0A2G5UZJ1</accession>
<reference evidence="3" key="1">
    <citation type="submission" date="2017-10" db="EMBL/GenBank/DDBJ databases">
        <title>Rapid genome shrinkage in a self-fertile nematode reveals novel sperm competition proteins.</title>
        <authorList>
            <person name="Yin D."/>
            <person name="Schwarz E.M."/>
            <person name="Thomas C.G."/>
            <person name="Felde R.L."/>
            <person name="Korf I.F."/>
            <person name="Cutter A.D."/>
            <person name="Schartner C.M."/>
            <person name="Ralston E.J."/>
            <person name="Meyer B.J."/>
            <person name="Haag E.S."/>
        </authorList>
    </citation>
    <scope>NUCLEOTIDE SEQUENCE [LARGE SCALE GENOMIC DNA]</scope>
    <source>
        <strain evidence="3">JU1422</strain>
    </source>
</reference>
<protein>
    <recommendedName>
        <fullName evidence="1">BTB domain-containing protein</fullName>
    </recommendedName>
</protein>
<dbReference type="STRING" id="1611254.A0A2G5UZJ1"/>
<evidence type="ECO:0000313" key="2">
    <source>
        <dbReference type="EMBL" id="PIC44925.1"/>
    </source>
</evidence>
<dbReference type="CDD" id="cd18186">
    <property type="entry name" value="BTB_POZ_ZBTB_KLHL-like"/>
    <property type="match status" value="1"/>
</dbReference>
<dbReference type="PANTHER" id="PTHR22743:SF165">
    <property type="entry name" value="BTB AND MATH DOMAIN CONTAINING-RELATED"/>
    <property type="match status" value="1"/>
</dbReference>
<feature type="domain" description="BTB" evidence="1">
    <location>
        <begin position="145"/>
        <end position="204"/>
    </location>
</feature>
<keyword evidence="3" id="KW-1185">Reference proteome</keyword>
<dbReference type="PROSITE" id="PS50097">
    <property type="entry name" value="BTB"/>
    <property type="match status" value="1"/>
</dbReference>
<evidence type="ECO:0000313" key="3">
    <source>
        <dbReference type="Proteomes" id="UP000230233"/>
    </source>
</evidence>
<dbReference type="Pfam" id="PF00917">
    <property type="entry name" value="MATH"/>
    <property type="match status" value="1"/>
</dbReference>
<proteinExistence type="predicted"/>
<organism evidence="2 3">
    <name type="scientific">Caenorhabditis nigoni</name>
    <dbReference type="NCBI Taxonomy" id="1611254"/>
    <lineage>
        <taxon>Eukaryota</taxon>
        <taxon>Metazoa</taxon>
        <taxon>Ecdysozoa</taxon>
        <taxon>Nematoda</taxon>
        <taxon>Chromadorea</taxon>
        <taxon>Rhabditida</taxon>
        <taxon>Rhabditina</taxon>
        <taxon>Rhabditomorpha</taxon>
        <taxon>Rhabditoidea</taxon>
        <taxon>Rhabditidae</taxon>
        <taxon>Peloderinae</taxon>
        <taxon>Caenorhabditis</taxon>
    </lineage>
</organism>
<dbReference type="InterPro" id="IPR002083">
    <property type="entry name" value="MATH/TRAF_dom"/>
</dbReference>